<evidence type="ECO:0000256" key="1">
    <source>
        <dbReference type="SAM" id="MobiDB-lite"/>
    </source>
</evidence>
<reference evidence="2" key="1">
    <citation type="submission" date="2023-01" db="EMBL/GenBank/DDBJ databases">
        <title>Colletotrichum chrysophilum M932 genome sequence.</title>
        <authorList>
            <person name="Baroncelli R."/>
        </authorList>
    </citation>
    <scope>NUCLEOTIDE SEQUENCE</scope>
    <source>
        <strain evidence="2">M932</strain>
    </source>
</reference>
<comment type="caution">
    <text evidence="2">The sequence shown here is derived from an EMBL/GenBank/DDBJ whole genome shotgun (WGS) entry which is preliminary data.</text>
</comment>
<accession>A0AAD9AW24</accession>
<evidence type="ECO:0000313" key="2">
    <source>
        <dbReference type="EMBL" id="KAK1852844.1"/>
    </source>
</evidence>
<protein>
    <submittedName>
        <fullName evidence="2">Uncharacterized protein</fullName>
    </submittedName>
</protein>
<dbReference type="Proteomes" id="UP001243330">
    <property type="component" value="Unassembled WGS sequence"/>
</dbReference>
<organism evidence="2 3">
    <name type="scientific">Colletotrichum chrysophilum</name>
    <dbReference type="NCBI Taxonomy" id="1836956"/>
    <lineage>
        <taxon>Eukaryota</taxon>
        <taxon>Fungi</taxon>
        <taxon>Dikarya</taxon>
        <taxon>Ascomycota</taxon>
        <taxon>Pezizomycotina</taxon>
        <taxon>Sordariomycetes</taxon>
        <taxon>Hypocreomycetidae</taxon>
        <taxon>Glomerellales</taxon>
        <taxon>Glomerellaceae</taxon>
        <taxon>Colletotrichum</taxon>
        <taxon>Colletotrichum gloeosporioides species complex</taxon>
    </lineage>
</organism>
<sequence length="184" mass="20505">MYLERRLCHAVHAVPQYLSRRTRGTTTSAESVRYRLGQVPNQKTNNPPKYPLPPLHLAGPGTTGKNRDGPGAGQTRWTDSALCIRTVQDDEYSQQLSTPVHVRPRPPTRLHRASSNCPVLLCPIFHCSWPSLAFRCYLIPSARPLVHALQRRQPGKQLHALQCSTVQYSNVSLKPGVLLVTVTA</sequence>
<name>A0AAD9AW24_9PEZI</name>
<gene>
    <name evidence="2" type="ORF">CCHR01_04484</name>
</gene>
<keyword evidence="3" id="KW-1185">Reference proteome</keyword>
<feature type="region of interest" description="Disordered" evidence="1">
    <location>
        <begin position="38"/>
        <end position="74"/>
    </location>
</feature>
<dbReference type="EMBL" id="JAQOWY010000066">
    <property type="protein sequence ID" value="KAK1852844.1"/>
    <property type="molecule type" value="Genomic_DNA"/>
</dbReference>
<evidence type="ECO:0000313" key="3">
    <source>
        <dbReference type="Proteomes" id="UP001243330"/>
    </source>
</evidence>
<dbReference type="AlphaFoldDB" id="A0AAD9AW24"/>
<proteinExistence type="predicted"/>